<proteinExistence type="predicted"/>
<accession>A0A1M7N781</accession>
<evidence type="ECO:0000313" key="3">
    <source>
        <dbReference type="Proteomes" id="UP000184038"/>
    </source>
</evidence>
<organism evidence="2 3">
    <name type="scientific">Anaerosporobacter mobilis DSM 15930</name>
    <dbReference type="NCBI Taxonomy" id="1120996"/>
    <lineage>
        <taxon>Bacteria</taxon>
        <taxon>Bacillati</taxon>
        <taxon>Bacillota</taxon>
        <taxon>Clostridia</taxon>
        <taxon>Lachnospirales</taxon>
        <taxon>Lachnospiraceae</taxon>
        <taxon>Anaerosporobacter</taxon>
    </lineage>
</organism>
<dbReference type="SUPFAM" id="SSF47413">
    <property type="entry name" value="lambda repressor-like DNA-binding domains"/>
    <property type="match status" value="1"/>
</dbReference>
<dbReference type="PROSITE" id="PS50943">
    <property type="entry name" value="HTH_CROC1"/>
    <property type="match status" value="1"/>
</dbReference>
<dbReference type="InterPro" id="IPR010982">
    <property type="entry name" value="Lambda_DNA-bd_dom_sf"/>
</dbReference>
<dbReference type="Gene3D" id="1.10.260.40">
    <property type="entry name" value="lambda repressor-like DNA-binding domains"/>
    <property type="match status" value="1"/>
</dbReference>
<name>A0A1M7N781_9FIRM</name>
<dbReference type="SMART" id="SM00530">
    <property type="entry name" value="HTH_XRE"/>
    <property type="match status" value="1"/>
</dbReference>
<dbReference type="EMBL" id="FRCP01000025">
    <property type="protein sequence ID" value="SHM99308.1"/>
    <property type="molecule type" value="Genomic_DNA"/>
</dbReference>
<dbReference type="Pfam" id="PF01381">
    <property type="entry name" value="HTH_3"/>
    <property type="match status" value="1"/>
</dbReference>
<dbReference type="InterPro" id="IPR001387">
    <property type="entry name" value="Cro/C1-type_HTH"/>
</dbReference>
<protein>
    <submittedName>
        <fullName evidence="2">Helix-turn-helix domain-containing protein</fullName>
    </submittedName>
</protein>
<evidence type="ECO:0000313" key="2">
    <source>
        <dbReference type="EMBL" id="SHM99308.1"/>
    </source>
</evidence>
<dbReference type="CDD" id="cd00093">
    <property type="entry name" value="HTH_XRE"/>
    <property type="match status" value="1"/>
</dbReference>
<evidence type="ECO:0000259" key="1">
    <source>
        <dbReference type="PROSITE" id="PS50943"/>
    </source>
</evidence>
<gene>
    <name evidence="2" type="ORF">SAMN02746066_04274</name>
</gene>
<reference evidence="2 3" key="1">
    <citation type="submission" date="2016-11" db="EMBL/GenBank/DDBJ databases">
        <authorList>
            <person name="Jaros S."/>
            <person name="Januszkiewicz K."/>
            <person name="Wedrychowicz H."/>
        </authorList>
    </citation>
    <scope>NUCLEOTIDE SEQUENCE [LARGE SCALE GENOMIC DNA]</scope>
    <source>
        <strain evidence="2 3">DSM 15930</strain>
    </source>
</reference>
<dbReference type="AlphaFoldDB" id="A0A1M7N781"/>
<dbReference type="STRING" id="1120996.SAMN02746066_04274"/>
<dbReference type="Proteomes" id="UP000184038">
    <property type="component" value="Unassembled WGS sequence"/>
</dbReference>
<feature type="domain" description="HTH cro/C1-type" evidence="1">
    <location>
        <begin position="28"/>
        <end position="89"/>
    </location>
</feature>
<sequence>MSKMFKWGVNMYKNRAENGLNNICGKKIKEIRESLPETTSQKKLADMLQIEGLDLDKNAIQRIESGQRFVTDIELKGIAKVLKVEYKILLEDER</sequence>
<dbReference type="GO" id="GO:0003677">
    <property type="term" value="F:DNA binding"/>
    <property type="evidence" value="ECO:0007669"/>
    <property type="project" value="InterPro"/>
</dbReference>
<keyword evidence="3" id="KW-1185">Reference proteome</keyword>